<accession>A0A4Y2BE52</accession>
<name>A0A4Y2BE52_ARAVE</name>
<dbReference type="Proteomes" id="UP000499080">
    <property type="component" value="Unassembled WGS sequence"/>
</dbReference>
<proteinExistence type="predicted"/>
<evidence type="ECO:0000313" key="1">
    <source>
        <dbReference type="EMBL" id="GBL90572.1"/>
    </source>
</evidence>
<organism evidence="1 2">
    <name type="scientific">Araneus ventricosus</name>
    <name type="common">Orbweaver spider</name>
    <name type="synonym">Epeira ventricosa</name>
    <dbReference type="NCBI Taxonomy" id="182803"/>
    <lineage>
        <taxon>Eukaryota</taxon>
        <taxon>Metazoa</taxon>
        <taxon>Ecdysozoa</taxon>
        <taxon>Arthropoda</taxon>
        <taxon>Chelicerata</taxon>
        <taxon>Arachnida</taxon>
        <taxon>Araneae</taxon>
        <taxon>Araneomorphae</taxon>
        <taxon>Entelegynae</taxon>
        <taxon>Araneoidea</taxon>
        <taxon>Araneidae</taxon>
        <taxon>Araneus</taxon>
    </lineage>
</organism>
<dbReference type="AlphaFoldDB" id="A0A4Y2BE52"/>
<dbReference type="EMBL" id="BGPR01083261">
    <property type="protein sequence ID" value="GBL90572.1"/>
    <property type="molecule type" value="Genomic_DNA"/>
</dbReference>
<keyword evidence="2" id="KW-1185">Reference proteome</keyword>
<comment type="caution">
    <text evidence="1">The sequence shown here is derived from an EMBL/GenBank/DDBJ whole genome shotgun (WGS) entry which is preliminary data.</text>
</comment>
<protein>
    <submittedName>
        <fullName evidence="1">Uncharacterized protein</fullName>
    </submittedName>
</protein>
<sequence>MALKTFQLVPVRLRCWEYLSVGPRLRKLHEWLPIPRSGPLPAPACGQWQGRALRPFHPIGLTEESRISVEAPVRSVPTTPDVICLRDMKKTSSEQTTSFFFQTEELMECVAQSPASLPICGQLEHTRFCDWVLWHIPWIARLPPM</sequence>
<reference evidence="1 2" key="1">
    <citation type="journal article" date="2019" name="Sci. Rep.">
        <title>Orb-weaving spider Araneus ventricosus genome elucidates the spidroin gene catalogue.</title>
        <authorList>
            <person name="Kono N."/>
            <person name="Nakamura H."/>
            <person name="Ohtoshi R."/>
            <person name="Moran D.A.P."/>
            <person name="Shinohara A."/>
            <person name="Yoshida Y."/>
            <person name="Fujiwara M."/>
            <person name="Mori M."/>
            <person name="Tomita M."/>
            <person name="Arakawa K."/>
        </authorList>
    </citation>
    <scope>NUCLEOTIDE SEQUENCE [LARGE SCALE GENOMIC DNA]</scope>
</reference>
<gene>
    <name evidence="1" type="ORF">AVEN_160930_1</name>
</gene>
<evidence type="ECO:0000313" key="2">
    <source>
        <dbReference type="Proteomes" id="UP000499080"/>
    </source>
</evidence>